<dbReference type="RefSeq" id="WP_091622190.1">
    <property type="nucleotide sequence ID" value="NZ_FNZN01000003.1"/>
</dbReference>
<evidence type="ECO:0000313" key="1">
    <source>
        <dbReference type="EMBL" id="SEL20279.1"/>
    </source>
</evidence>
<dbReference type="AlphaFoldDB" id="A0A1H7NAH5"/>
<dbReference type="OrthoDB" id="883074at2"/>
<reference evidence="2" key="1">
    <citation type="submission" date="2016-10" db="EMBL/GenBank/DDBJ databases">
        <authorList>
            <person name="Varghese N."/>
            <person name="Submissions S."/>
        </authorList>
    </citation>
    <scope>NUCLEOTIDE SEQUENCE [LARGE SCALE GENOMIC DNA]</scope>
    <source>
        <strain evidence="2">DSM 16471</strain>
    </source>
</reference>
<evidence type="ECO:0000313" key="2">
    <source>
        <dbReference type="Proteomes" id="UP000198990"/>
    </source>
</evidence>
<accession>A0A1H7NAH5</accession>
<sequence length="239" mass="26905">MKLKIIYVLVLFSLLAVNSYGQSYSFPVRPGDQAWKEFVNSDDKYLACQIPDGILESMSTKDLVETCLNYPLIGTLFAYNDLQAGFDALRKKFNGIEELMGRKDSGKELIKLYSNMSPEKYGADWSEERKGDFAFEFSYIETFLAQRDVLATLSLTEKKELVKLCSEKYTAKQNRVAIFGTLGTSNTAWVIARTMDSQGSANENGAESDFAKNTFIEQGLVIDFAVVENIMEKAQSFIK</sequence>
<keyword evidence="2" id="KW-1185">Reference proteome</keyword>
<name>A0A1H7NAH5_9FLAO</name>
<dbReference type="Proteomes" id="UP000198990">
    <property type="component" value="Unassembled WGS sequence"/>
</dbReference>
<gene>
    <name evidence="1" type="ORF">SAMN04488008_103121</name>
</gene>
<dbReference type="STRING" id="228957.SAMN04488008_103121"/>
<organism evidence="1 2">
    <name type="scientific">Maribacter orientalis</name>
    <dbReference type="NCBI Taxonomy" id="228957"/>
    <lineage>
        <taxon>Bacteria</taxon>
        <taxon>Pseudomonadati</taxon>
        <taxon>Bacteroidota</taxon>
        <taxon>Flavobacteriia</taxon>
        <taxon>Flavobacteriales</taxon>
        <taxon>Flavobacteriaceae</taxon>
        <taxon>Maribacter</taxon>
    </lineage>
</organism>
<proteinExistence type="predicted"/>
<dbReference type="EMBL" id="FNZN01000003">
    <property type="protein sequence ID" value="SEL20279.1"/>
    <property type="molecule type" value="Genomic_DNA"/>
</dbReference>
<protein>
    <submittedName>
        <fullName evidence="1">Uncharacterized protein</fullName>
    </submittedName>
</protein>